<geneLocation type="plasmid" evidence="2">
    <name>pap1447-2 sequence</name>
</geneLocation>
<dbReference type="AlphaFoldDB" id="A0A1Y0V2C5"/>
<keyword evidence="1" id="KW-0614">Plasmid</keyword>
<proteinExistence type="predicted"/>
<dbReference type="EMBL" id="CP021526">
    <property type="protein sequence ID" value="ARW12125.1"/>
    <property type="molecule type" value="Genomic_DNA"/>
</dbReference>
<dbReference type="Proteomes" id="UP000195633">
    <property type="component" value="Plasmid pAP1447-2"/>
</dbReference>
<sequence>MTQPDFRLCVHPFVRLQPVKAEAGTTTCACCGLPFGGASFSWGGSGMHICHPCNLLQSLNRPSIDRESILIWCPEFEQRQILALTAYAHLALYRACGKKLREWTQIVTTLATGREPGMLSPEGIAAAQTFRTLLARSDETFRRLQSSAPSHVSIALQMADTSRKGVTQGLTYLGQNLRLLPLGRLYEGADDIYPDILEARLRLLPQNS</sequence>
<organism evidence="1 2">
    <name type="scientific">Acetobacter ascendens</name>
    <dbReference type="NCBI Taxonomy" id="481146"/>
    <lineage>
        <taxon>Bacteria</taxon>
        <taxon>Pseudomonadati</taxon>
        <taxon>Pseudomonadota</taxon>
        <taxon>Alphaproteobacteria</taxon>
        <taxon>Acetobacterales</taxon>
        <taxon>Acetobacteraceae</taxon>
        <taxon>Acetobacter</taxon>
    </lineage>
</organism>
<evidence type="ECO:0000313" key="1">
    <source>
        <dbReference type="EMBL" id="ARW12125.1"/>
    </source>
</evidence>
<protein>
    <submittedName>
        <fullName evidence="1">Uncharacterized protein</fullName>
    </submittedName>
</protein>
<dbReference type="RefSeq" id="WP_157894009.1">
    <property type="nucleotide sequence ID" value="NZ_CP021526.1"/>
</dbReference>
<gene>
    <name evidence="1" type="ORF">S101447_03088</name>
</gene>
<name>A0A1Y0V2C5_9PROT</name>
<accession>A0A1Y0V2C5</accession>
<evidence type="ECO:0000313" key="2">
    <source>
        <dbReference type="Proteomes" id="UP000195633"/>
    </source>
</evidence>
<reference evidence="1 2" key="1">
    <citation type="submission" date="2017-05" db="EMBL/GenBank/DDBJ databases">
        <title>Genome sequence of Acetobacter pasteurianus subsp. ascendens strain SRCM101447.</title>
        <authorList>
            <person name="Cho S.H."/>
        </authorList>
    </citation>
    <scope>NUCLEOTIDE SEQUENCE [LARGE SCALE GENOMIC DNA]</scope>
    <source>
        <strain evidence="1 2">SRCM101447</strain>
        <plasmid evidence="2">Plasmid pap1447-2 sequence</plasmid>
    </source>
</reference>